<keyword evidence="2" id="KW-1185">Reference proteome</keyword>
<protein>
    <submittedName>
        <fullName evidence="1">Uncharacterized protein</fullName>
    </submittedName>
</protein>
<reference evidence="1 2" key="1">
    <citation type="journal article" date="2018" name="PLoS ONE">
        <title>The draft genome of Kipferlia bialata reveals reductive genome evolution in fornicate parasites.</title>
        <authorList>
            <person name="Tanifuji G."/>
            <person name="Takabayashi S."/>
            <person name="Kume K."/>
            <person name="Takagi M."/>
            <person name="Nakayama T."/>
            <person name="Kamikawa R."/>
            <person name="Inagaki Y."/>
            <person name="Hashimoto T."/>
        </authorList>
    </citation>
    <scope>NUCLEOTIDE SEQUENCE [LARGE SCALE GENOMIC DNA]</scope>
    <source>
        <strain evidence="1">NY0173</strain>
    </source>
</reference>
<evidence type="ECO:0000313" key="2">
    <source>
        <dbReference type="Proteomes" id="UP000265618"/>
    </source>
</evidence>
<sequence>MKYDYDVLSIGCGPAGISVG</sequence>
<name>A0A391P0Q3_9EUKA</name>
<evidence type="ECO:0000313" key="1">
    <source>
        <dbReference type="EMBL" id="GCA65496.1"/>
    </source>
</evidence>
<organism evidence="1 2">
    <name type="scientific">Kipferlia bialata</name>
    <dbReference type="NCBI Taxonomy" id="797122"/>
    <lineage>
        <taxon>Eukaryota</taxon>
        <taxon>Metamonada</taxon>
        <taxon>Carpediemonas-like organisms</taxon>
        <taxon>Kipferlia</taxon>
    </lineage>
</organism>
<dbReference type="EMBL" id="BDIP01011341">
    <property type="protein sequence ID" value="GCA65496.1"/>
    <property type="molecule type" value="Genomic_DNA"/>
</dbReference>
<accession>A0A391P0Q3</accession>
<feature type="non-terminal residue" evidence="1">
    <location>
        <position position="20"/>
    </location>
</feature>
<proteinExistence type="predicted"/>
<dbReference type="AlphaFoldDB" id="A0A391P0Q3"/>
<dbReference type="Proteomes" id="UP000265618">
    <property type="component" value="Unassembled WGS sequence"/>
</dbReference>
<comment type="caution">
    <text evidence="1">The sequence shown here is derived from an EMBL/GenBank/DDBJ whole genome shotgun (WGS) entry which is preliminary data.</text>
</comment>
<gene>
    <name evidence="1" type="ORF">KIPB_017250</name>
</gene>